<dbReference type="EMBL" id="CAKKNE010000003">
    <property type="protein sequence ID" value="CAH0370232.1"/>
    <property type="molecule type" value="Genomic_DNA"/>
</dbReference>
<dbReference type="CDD" id="cd12797">
    <property type="entry name" value="M23_peptidase"/>
    <property type="match status" value="1"/>
</dbReference>
<sequence>MRRRLVGALLLVHCCSGDDATAAVAVTAQLAETFAAACNATDFHALVDLPAAKYVHVMDFSRGIEAAISAKRGVPCVLRRLARRPANSRCARWYVGRYDEVRRNMYTTEMASFKAGYNPDAGDYGHVIVTEHVIEGVRCWMLFGHLDSASVAFKRVGQVVERGERIGAFGASHENGGWAPHVHFQVSLIPPATHDMPGVVSAAQRDRARLEYPDPRLIAGMLYT</sequence>
<dbReference type="Gene3D" id="2.70.70.10">
    <property type="entry name" value="Glucose Permease (Domain IIA)"/>
    <property type="match status" value="1"/>
</dbReference>
<feature type="domain" description="M23ase beta-sheet core" evidence="2">
    <location>
        <begin position="121"/>
        <end position="186"/>
    </location>
</feature>
<accession>A0A8J2SMR5</accession>
<feature type="chain" id="PRO_5035160775" description="M23ase beta-sheet core domain-containing protein" evidence="1">
    <location>
        <begin position="18"/>
        <end position="224"/>
    </location>
</feature>
<keyword evidence="1" id="KW-0732">Signal</keyword>
<feature type="signal peptide" evidence="1">
    <location>
        <begin position="1"/>
        <end position="17"/>
    </location>
</feature>
<gene>
    <name evidence="3" type="ORF">PECAL_3P01070</name>
</gene>
<keyword evidence="4" id="KW-1185">Reference proteome</keyword>
<comment type="caution">
    <text evidence="3">The sequence shown here is derived from an EMBL/GenBank/DDBJ whole genome shotgun (WGS) entry which is preliminary data.</text>
</comment>
<evidence type="ECO:0000313" key="3">
    <source>
        <dbReference type="EMBL" id="CAH0370232.1"/>
    </source>
</evidence>
<evidence type="ECO:0000256" key="1">
    <source>
        <dbReference type="SAM" id="SignalP"/>
    </source>
</evidence>
<dbReference type="InterPro" id="IPR016047">
    <property type="entry name" value="M23ase_b-sheet_dom"/>
</dbReference>
<dbReference type="OrthoDB" id="41845at2759"/>
<name>A0A8J2SMR5_9STRA</name>
<protein>
    <recommendedName>
        <fullName evidence="2">M23ase beta-sheet core domain-containing protein</fullName>
    </recommendedName>
</protein>
<evidence type="ECO:0000259" key="2">
    <source>
        <dbReference type="Pfam" id="PF01551"/>
    </source>
</evidence>
<dbReference type="AlphaFoldDB" id="A0A8J2SMR5"/>
<dbReference type="Pfam" id="PF01551">
    <property type="entry name" value="Peptidase_M23"/>
    <property type="match status" value="1"/>
</dbReference>
<proteinExistence type="predicted"/>
<dbReference type="SUPFAM" id="SSF51261">
    <property type="entry name" value="Duplicated hybrid motif"/>
    <property type="match status" value="1"/>
</dbReference>
<dbReference type="Proteomes" id="UP000789595">
    <property type="component" value="Unassembled WGS sequence"/>
</dbReference>
<organism evidence="3 4">
    <name type="scientific">Pelagomonas calceolata</name>
    <dbReference type="NCBI Taxonomy" id="35677"/>
    <lineage>
        <taxon>Eukaryota</taxon>
        <taxon>Sar</taxon>
        <taxon>Stramenopiles</taxon>
        <taxon>Ochrophyta</taxon>
        <taxon>Pelagophyceae</taxon>
        <taxon>Pelagomonadales</taxon>
        <taxon>Pelagomonadaceae</taxon>
        <taxon>Pelagomonas</taxon>
    </lineage>
</organism>
<reference evidence="3" key="1">
    <citation type="submission" date="2021-11" db="EMBL/GenBank/DDBJ databases">
        <authorList>
            <consortium name="Genoscope - CEA"/>
            <person name="William W."/>
        </authorList>
    </citation>
    <scope>NUCLEOTIDE SEQUENCE</scope>
</reference>
<dbReference type="InterPro" id="IPR011055">
    <property type="entry name" value="Dup_hybrid_motif"/>
</dbReference>
<evidence type="ECO:0000313" key="4">
    <source>
        <dbReference type="Proteomes" id="UP000789595"/>
    </source>
</evidence>